<dbReference type="PANTHER" id="PTHR30636">
    <property type="entry name" value="UPF0701 PROTEIN YICC"/>
    <property type="match status" value="1"/>
</dbReference>
<keyword evidence="2" id="KW-0540">Nuclease</keyword>
<dbReference type="Pfam" id="PF08340">
    <property type="entry name" value="YicC-like_C"/>
    <property type="match status" value="1"/>
</dbReference>
<evidence type="ECO:0000256" key="2">
    <source>
        <dbReference type="ARBA" id="ARBA00022722"/>
    </source>
</evidence>
<dbReference type="NCBIfam" id="TIGR00255">
    <property type="entry name" value="YicC/YloC family endoribonuclease"/>
    <property type="match status" value="1"/>
</dbReference>
<feature type="domain" description="Endoribonuclease YicC-like C-terminal" evidence="7">
    <location>
        <begin position="180"/>
        <end position="297"/>
    </location>
</feature>
<organism evidence="8 9">
    <name type="scientific">Halovulum marinum</name>
    <dbReference type="NCBI Taxonomy" id="2662447"/>
    <lineage>
        <taxon>Bacteria</taxon>
        <taxon>Pseudomonadati</taxon>
        <taxon>Pseudomonadota</taxon>
        <taxon>Alphaproteobacteria</taxon>
        <taxon>Rhodobacterales</taxon>
        <taxon>Paracoccaceae</taxon>
        <taxon>Halovulum</taxon>
    </lineage>
</organism>
<comment type="caution">
    <text evidence="8">The sequence shown here is derived from an EMBL/GenBank/DDBJ whole genome shotgun (WGS) entry which is preliminary data.</text>
</comment>
<proteinExistence type="inferred from homology"/>
<sequence length="297" mass="31390">MALRSMTGFAAHGGQTEAAEWQWEARSVNARGLDLRVRLPDGLDALEPKLRAAAQARLTRGSVQVSLRVTQSEGAAALQLDEAVLDRALQAAAQVARAAERAGVALAPVSTGEVLGLRGVIDPGRAPDRMGALAEAIGADIPALFAALDTARAAEGRALEAVLGQQIDTVETLVARARETAEARAARQGALLRGRVATLLASQDRIDEDRLAQELALLAVKADITEELDRLTGHVAAARALLDEAGAVGRKLDFLCQEFNREANTLCSKAQDGALTAIGLELKVVIDQMREQCQNVE</sequence>
<comment type="cofactor">
    <cofactor evidence="1">
        <name>a divalent metal cation</name>
        <dbReference type="ChEBI" id="CHEBI:60240"/>
    </cofactor>
</comment>
<dbReference type="Pfam" id="PF03755">
    <property type="entry name" value="YicC-like_N"/>
    <property type="match status" value="1"/>
</dbReference>
<dbReference type="GO" id="GO:0016787">
    <property type="term" value="F:hydrolase activity"/>
    <property type="evidence" value="ECO:0007669"/>
    <property type="project" value="UniProtKB-KW"/>
</dbReference>
<keyword evidence="4" id="KW-0378">Hydrolase</keyword>
<gene>
    <name evidence="8" type="ORF">GE300_11335</name>
</gene>
<dbReference type="PANTHER" id="PTHR30636:SF3">
    <property type="entry name" value="UPF0701 PROTEIN YICC"/>
    <property type="match status" value="1"/>
</dbReference>
<dbReference type="InterPro" id="IPR013527">
    <property type="entry name" value="YicC-like_N"/>
</dbReference>
<accession>A0A6L5Z2G0</accession>
<evidence type="ECO:0000313" key="9">
    <source>
        <dbReference type="Proteomes" id="UP000474957"/>
    </source>
</evidence>
<feature type="domain" description="Endoribonuclease YicC-like N-terminal" evidence="6">
    <location>
        <begin position="3"/>
        <end position="160"/>
    </location>
</feature>
<dbReference type="GO" id="GO:0004521">
    <property type="term" value="F:RNA endonuclease activity"/>
    <property type="evidence" value="ECO:0007669"/>
    <property type="project" value="InterPro"/>
</dbReference>
<comment type="similarity">
    <text evidence="5">Belongs to the YicC/YloC family.</text>
</comment>
<keyword evidence="3" id="KW-0255">Endonuclease</keyword>
<dbReference type="AlphaFoldDB" id="A0A6L5Z2G0"/>
<evidence type="ECO:0000259" key="6">
    <source>
        <dbReference type="Pfam" id="PF03755"/>
    </source>
</evidence>
<name>A0A6L5Z2G0_9RHOB</name>
<dbReference type="InterPro" id="IPR005229">
    <property type="entry name" value="YicC/YloC-like"/>
</dbReference>
<dbReference type="Proteomes" id="UP000474957">
    <property type="component" value="Unassembled WGS sequence"/>
</dbReference>
<evidence type="ECO:0000256" key="4">
    <source>
        <dbReference type="ARBA" id="ARBA00022801"/>
    </source>
</evidence>
<evidence type="ECO:0000259" key="7">
    <source>
        <dbReference type="Pfam" id="PF08340"/>
    </source>
</evidence>
<evidence type="ECO:0000256" key="5">
    <source>
        <dbReference type="ARBA" id="ARBA00035648"/>
    </source>
</evidence>
<reference evidence="8 9" key="1">
    <citation type="submission" date="2019-10" db="EMBL/GenBank/DDBJ databases">
        <title>Cognatihalovulum marinum gen. nov. sp. nov., a new member of the family Rhodobacteraceae isolated from deep seawater of the Northwest Indian Ocean.</title>
        <authorList>
            <person name="Ruan C."/>
            <person name="Wang J."/>
            <person name="Zheng X."/>
            <person name="Song L."/>
            <person name="Zhu Y."/>
            <person name="Huang Y."/>
            <person name="Lu Z."/>
            <person name="Du W."/>
            <person name="Huang L."/>
            <person name="Dai X."/>
        </authorList>
    </citation>
    <scope>NUCLEOTIDE SEQUENCE [LARGE SCALE GENOMIC DNA]</scope>
    <source>
        <strain evidence="8 9">2CG4</strain>
    </source>
</reference>
<evidence type="ECO:0000313" key="8">
    <source>
        <dbReference type="EMBL" id="MSU90204.1"/>
    </source>
</evidence>
<dbReference type="RefSeq" id="WP_154446679.1">
    <property type="nucleotide sequence ID" value="NZ_WIND01000007.1"/>
</dbReference>
<evidence type="ECO:0000256" key="1">
    <source>
        <dbReference type="ARBA" id="ARBA00001968"/>
    </source>
</evidence>
<protein>
    <submittedName>
        <fullName evidence="8">YicC family protein</fullName>
    </submittedName>
</protein>
<dbReference type="InterPro" id="IPR013551">
    <property type="entry name" value="YicC-like_C"/>
</dbReference>
<evidence type="ECO:0000256" key="3">
    <source>
        <dbReference type="ARBA" id="ARBA00022759"/>
    </source>
</evidence>
<keyword evidence="9" id="KW-1185">Reference proteome</keyword>
<dbReference type="EMBL" id="WIND01000007">
    <property type="protein sequence ID" value="MSU90204.1"/>
    <property type="molecule type" value="Genomic_DNA"/>
</dbReference>